<accession>A0A740TUI5</accession>
<sequence>MSKEQIKLFLMENQSAITKEHISCSDILDLKDQFYKEFGKKPRISEAIIYTWLHFYINKYTDGSNKRKVVVKPETKFSAKFGNQTLDISVLEENTIKLGVSIKMSTSTSAYLDGADFINPFFDKYRKHFVKDEEEYERKRREGKRIGVPTLLQDMARIENLKSIRPYFPSITIVYSGRKPKDSFWIQEFEKLGHSYIFLKESLDVSFIEVLKSKFPSFANMR</sequence>
<gene>
    <name evidence="1" type="ORF">G9C53_004987</name>
</gene>
<dbReference type="EMBL" id="DAATVL010000076">
    <property type="protein sequence ID" value="HAF0292581.1"/>
    <property type="molecule type" value="Genomic_DNA"/>
</dbReference>
<comment type="caution">
    <text evidence="1">The sequence shown here is derived from an EMBL/GenBank/DDBJ whole genome shotgun (WGS) entry which is preliminary data.</text>
</comment>
<evidence type="ECO:0000313" key="1">
    <source>
        <dbReference type="EMBL" id="HAF0292581.1"/>
    </source>
</evidence>
<reference evidence="1" key="2">
    <citation type="submission" date="2018-07" db="EMBL/GenBank/DDBJ databases">
        <authorList>
            <consortium name="NCBI Pathogen Detection Project"/>
        </authorList>
    </citation>
    <scope>NUCLEOTIDE SEQUENCE</scope>
    <source>
        <strain evidence="1">N26921</strain>
    </source>
</reference>
<dbReference type="AlphaFoldDB" id="A0A740TUI5"/>
<proteinExistence type="predicted"/>
<name>A0A740TUI5_SALTM</name>
<organism evidence="1">
    <name type="scientific">Salmonella enterica subsp. enterica serovar Typhimurium var. 5-</name>
    <dbReference type="NCBI Taxonomy" id="1620419"/>
    <lineage>
        <taxon>Bacteria</taxon>
        <taxon>Pseudomonadati</taxon>
        <taxon>Pseudomonadota</taxon>
        <taxon>Gammaproteobacteria</taxon>
        <taxon>Enterobacterales</taxon>
        <taxon>Enterobacteriaceae</taxon>
        <taxon>Salmonella</taxon>
    </lineage>
</organism>
<reference evidence="1" key="1">
    <citation type="journal article" date="2018" name="Genome Biol.">
        <title>SKESA: strategic k-mer extension for scrupulous assemblies.</title>
        <authorList>
            <person name="Souvorov A."/>
            <person name="Agarwala R."/>
            <person name="Lipman D.J."/>
        </authorList>
    </citation>
    <scope>NUCLEOTIDE SEQUENCE</scope>
    <source>
        <strain evidence="1">N26921</strain>
    </source>
</reference>
<protein>
    <submittedName>
        <fullName evidence="1">Uncharacterized protein</fullName>
    </submittedName>
</protein>